<evidence type="ECO:0000256" key="6">
    <source>
        <dbReference type="SAM" id="MobiDB-lite"/>
    </source>
</evidence>
<protein>
    <recommendedName>
        <fullName evidence="7">C2H2-type domain-containing protein</fullName>
    </recommendedName>
</protein>
<dbReference type="InterPro" id="IPR036236">
    <property type="entry name" value="Znf_C2H2_sf"/>
</dbReference>
<evidence type="ECO:0000256" key="2">
    <source>
        <dbReference type="ARBA" id="ARBA00022737"/>
    </source>
</evidence>
<dbReference type="Proteomes" id="UP001479436">
    <property type="component" value="Unassembled WGS sequence"/>
</dbReference>
<gene>
    <name evidence="8" type="ORF">K7432_013130</name>
</gene>
<proteinExistence type="predicted"/>
<feature type="region of interest" description="Disordered" evidence="6">
    <location>
        <begin position="166"/>
        <end position="197"/>
    </location>
</feature>
<name>A0ABR2WJT6_9FUNG</name>
<feature type="compositionally biased region" description="Basic and acidic residues" evidence="6">
    <location>
        <begin position="174"/>
        <end position="197"/>
    </location>
</feature>
<feature type="compositionally biased region" description="Polar residues" evidence="6">
    <location>
        <begin position="21"/>
        <end position="39"/>
    </location>
</feature>
<comment type="caution">
    <text evidence="8">The sequence shown here is derived from an EMBL/GenBank/DDBJ whole genome shotgun (WGS) entry which is preliminary data.</text>
</comment>
<keyword evidence="3 5" id="KW-0863">Zinc-finger</keyword>
<organism evidence="8 9">
    <name type="scientific">Basidiobolus ranarum</name>
    <dbReference type="NCBI Taxonomy" id="34480"/>
    <lineage>
        <taxon>Eukaryota</taxon>
        <taxon>Fungi</taxon>
        <taxon>Fungi incertae sedis</taxon>
        <taxon>Zoopagomycota</taxon>
        <taxon>Entomophthoromycotina</taxon>
        <taxon>Basidiobolomycetes</taxon>
        <taxon>Basidiobolales</taxon>
        <taxon>Basidiobolaceae</taxon>
        <taxon>Basidiobolus</taxon>
    </lineage>
</organism>
<dbReference type="InterPro" id="IPR013087">
    <property type="entry name" value="Znf_C2H2_type"/>
</dbReference>
<keyword evidence="1" id="KW-0479">Metal-binding</keyword>
<evidence type="ECO:0000256" key="3">
    <source>
        <dbReference type="ARBA" id="ARBA00022771"/>
    </source>
</evidence>
<evidence type="ECO:0000313" key="9">
    <source>
        <dbReference type="Proteomes" id="UP001479436"/>
    </source>
</evidence>
<evidence type="ECO:0000313" key="8">
    <source>
        <dbReference type="EMBL" id="KAK9761741.1"/>
    </source>
</evidence>
<keyword evidence="9" id="KW-1185">Reference proteome</keyword>
<dbReference type="PROSITE" id="PS00028">
    <property type="entry name" value="ZINC_FINGER_C2H2_1"/>
    <property type="match status" value="2"/>
</dbReference>
<dbReference type="SUPFAM" id="SSF57667">
    <property type="entry name" value="beta-beta-alpha zinc fingers"/>
    <property type="match status" value="1"/>
</dbReference>
<evidence type="ECO:0000259" key="7">
    <source>
        <dbReference type="PROSITE" id="PS50157"/>
    </source>
</evidence>
<evidence type="ECO:0000256" key="4">
    <source>
        <dbReference type="ARBA" id="ARBA00022833"/>
    </source>
</evidence>
<sequence length="275" mass="31056">MNSNRASIRGSPDKTQGRYHNVQNLPLKSPSHTTASLSVDTPHIITRNKRSPSSPIEGSSKRTYIVQENSQLSEYSSYEPLQKVCTYGIFASSGAEDSLGPRFDSSGPLNIKGILNSDSTDQPLVESVEYETSTSRTDFSPCNINFLLNPDPYDESNELNILATDSSIESDGEPLDKGYSEATSDLHDRTEAKDSKGTRVTGRKYECNVCQKHFNRPSTLKTHMYSHTGERPFVCHYEGCNKRFSVESNLRRHLRIHYPESRNLRTKWIHTFVKK</sequence>
<reference evidence="8 9" key="1">
    <citation type="submission" date="2023-04" db="EMBL/GenBank/DDBJ databases">
        <title>Genome of Basidiobolus ranarum AG-B5.</title>
        <authorList>
            <person name="Stajich J.E."/>
            <person name="Carter-House D."/>
            <person name="Gryganskyi A."/>
        </authorList>
    </citation>
    <scope>NUCLEOTIDE SEQUENCE [LARGE SCALE GENOMIC DNA]</scope>
    <source>
        <strain evidence="8 9">AG-B5</strain>
    </source>
</reference>
<dbReference type="SMART" id="SM00355">
    <property type="entry name" value="ZnF_C2H2"/>
    <property type="match status" value="2"/>
</dbReference>
<dbReference type="Gene3D" id="3.30.160.60">
    <property type="entry name" value="Classic Zinc Finger"/>
    <property type="match status" value="2"/>
</dbReference>
<keyword evidence="4" id="KW-0862">Zinc</keyword>
<accession>A0ABR2WJT6</accession>
<feature type="domain" description="C2H2-type" evidence="7">
    <location>
        <begin position="233"/>
        <end position="262"/>
    </location>
</feature>
<evidence type="ECO:0000256" key="1">
    <source>
        <dbReference type="ARBA" id="ARBA00022723"/>
    </source>
</evidence>
<dbReference type="EMBL" id="JASJQH010001242">
    <property type="protein sequence ID" value="KAK9761741.1"/>
    <property type="molecule type" value="Genomic_DNA"/>
</dbReference>
<feature type="domain" description="C2H2-type" evidence="7">
    <location>
        <begin position="205"/>
        <end position="232"/>
    </location>
</feature>
<evidence type="ECO:0000256" key="5">
    <source>
        <dbReference type="PROSITE-ProRule" id="PRU00042"/>
    </source>
</evidence>
<dbReference type="PROSITE" id="PS50157">
    <property type="entry name" value="ZINC_FINGER_C2H2_2"/>
    <property type="match status" value="2"/>
</dbReference>
<dbReference type="PANTHER" id="PTHR14003:SF19">
    <property type="entry name" value="YY2 TRANSCRIPTION FACTOR"/>
    <property type="match status" value="1"/>
</dbReference>
<feature type="region of interest" description="Disordered" evidence="6">
    <location>
        <begin position="1"/>
        <end position="61"/>
    </location>
</feature>
<keyword evidence="2" id="KW-0677">Repeat</keyword>
<dbReference type="PANTHER" id="PTHR14003">
    <property type="entry name" value="TRANSCRIPTIONAL REPRESSOR PROTEIN YY"/>
    <property type="match status" value="1"/>
</dbReference>
<dbReference type="Pfam" id="PF00096">
    <property type="entry name" value="zf-C2H2"/>
    <property type="match status" value="2"/>
</dbReference>